<organism evidence="12 13">
    <name type="scientific">Dicrurus megarhynchus</name>
    <dbReference type="NCBI Taxonomy" id="450177"/>
    <lineage>
        <taxon>Eukaryota</taxon>
        <taxon>Metazoa</taxon>
        <taxon>Chordata</taxon>
        <taxon>Craniata</taxon>
        <taxon>Vertebrata</taxon>
        <taxon>Euteleostomi</taxon>
        <taxon>Archelosauria</taxon>
        <taxon>Archosauria</taxon>
        <taxon>Dinosauria</taxon>
        <taxon>Saurischia</taxon>
        <taxon>Theropoda</taxon>
        <taxon>Coelurosauria</taxon>
        <taxon>Aves</taxon>
        <taxon>Neognathae</taxon>
        <taxon>Neoaves</taxon>
        <taxon>Telluraves</taxon>
        <taxon>Australaves</taxon>
        <taxon>Passeriformes</taxon>
        <taxon>Corvoidea</taxon>
        <taxon>Dicruridae</taxon>
        <taxon>Dicrurus</taxon>
    </lineage>
</organism>
<dbReference type="GO" id="GO:0004519">
    <property type="term" value="F:endonuclease activity"/>
    <property type="evidence" value="ECO:0007669"/>
    <property type="project" value="UniProtKB-KW"/>
</dbReference>
<feature type="domain" description="Integrase catalytic" evidence="11">
    <location>
        <begin position="71"/>
        <end position="116"/>
    </location>
</feature>
<evidence type="ECO:0000256" key="8">
    <source>
        <dbReference type="ARBA" id="ARBA00022918"/>
    </source>
</evidence>
<dbReference type="EC" id="2.7.7.49" evidence="1"/>
<evidence type="ECO:0000256" key="4">
    <source>
        <dbReference type="ARBA" id="ARBA00022722"/>
    </source>
</evidence>
<dbReference type="GO" id="GO:0035613">
    <property type="term" value="F:RNA stem-loop binding"/>
    <property type="evidence" value="ECO:0007669"/>
    <property type="project" value="TreeGrafter"/>
</dbReference>
<keyword evidence="5" id="KW-0479">Metal-binding</keyword>
<comment type="caution">
    <text evidence="12">The sequence shown here is derived from an EMBL/GenBank/DDBJ whole genome shotgun (WGS) entry which is preliminary data.</text>
</comment>
<dbReference type="InterPro" id="IPR017856">
    <property type="entry name" value="Integrase-like_N"/>
</dbReference>
<keyword evidence="2" id="KW-0808">Transferase</keyword>
<sequence>FIAEGNHQADLLMLPAQVVPDRFSQAKISHSFFHQNAAALAKTFALPSHQASSIVAVCPDCQRHFFPSLAGGVNPRGLQSLEIWQTDVTHFPEFGRLKYIHSSIDTFSGALFASCH</sequence>
<dbReference type="Gene3D" id="1.10.10.200">
    <property type="match status" value="1"/>
</dbReference>
<keyword evidence="9" id="KW-0862">Zinc</keyword>
<evidence type="ECO:0000256" key="5">
    <source>
        <dbReference type="ARBA" id="ARBA00022723"/>
    </source>
</evidence>
<keyword evidence="8" id="KW-0695">RNA-directed DNA polymerase</keyword>
<feature type="non-terminal residue" evidence="12">
    <location>
        <position position="1"/>
    </location>
</feature>
<dbReference type="GO" id="GO:0008270">
    <property type="term" value="F:zinc ion binding"/>
    <property type="evidence" value="ECO:0007669"/>
    <property type="project" value="UniProtKB-KW"/>
</dbReference>
<gene>
    <name evidence="12" type="primary">Ervk10</name>
    <name evidence="12" type="ORF">DICMEG_R15410</name>
</gene>
<feature type="non-terminal residue" evidence="12">
    <location>
        <position position="116"/>
    </location>
</feature>
<dbReference type="EMBL" id="VXAD01010344">
    <property type="protein sequence ID" value="NXJ27771.1"/>
    <property type="molecule type" value="Genomic_DNA"/>
</dbReference>
<dbReference type="InterPro" id="IPR001584">
    <property type="entry name" value="Integrase_cat-core"/>
</dbReference>
<name>A0A7L0AAU6_9CORV</name>
<dbReference type="InterPro" id="IPR003308">
    <property type="entry name" value="Integrase_Zn-bd_dom_N"/>
</dbReference>
<dbReference type="InterPro" id="IPR012337">
    <property type="entry name" value="RNaseH-like_sf"/>
</dbReference>
<evidence type="ECO:0000259" key="11">
    <source>
        <dbReference type="PROSITE" id="PS50994"/>
    </source>
</evidence>
<keyword evidence="4" id="KW-0540">Nuclease</keyword>
<keyword evidence="3" id="KW-0548">Nucleotidyltransferase</keyword>
<dbReference type="Gene3D" id="3.30.420.10">
    <property type="entry name" value="Ribonuclease H-like superfamily/Ribonuclease H"/>
    <property type="match status" value="1"/>
</dbReference>
<evidence type="ECO:0000313" key="12">
    <source>
        <dbReference type="EMBL" id="NXJ27771.1"/>
    </source>
</evidence>
<dbReference type="Proteomes" id="UP000537234">
    <property type="component" value="Unassembled WGS sequence"/>
</dbReference>
<evidence type="ECO:0000256" key="7">
    <source>
        <dbReference type="ARBA" id="ARBA00022801"/>
    </source>
</evidence>
<dbReference type="PROSITE" id="PS50994">
    <property type="entry name" value="INTEGRASE"/>
    <property type="match status" value="1"/>
</dbReference>
<evidence type="ECO:0000313" key="13">
    <source>
        <dbReference type="Proteomes" id="UP000537234"/>
    </source>
</evidence>
<evidence type="ECO:0000256" key="3">
    <source>
        <dbReference type="ARBA" id="ARBA00022695"/>
    </source>
</evidence>
<keyword evidence="9" id="KW-0863">Zinc-finger</keyword>
<feature type="domain" description="Integrase-type" evidence="10">
    <location>
        <begin position="21"/>
        <end position="62"/>
    </location>
</feature>
<dbReference type="GO" id="GO:0003964">
    <property type="term" value="F:RNA-directed DNA polymerase activity"/>
    <property type="evidence" value="ECO:0007669"/>
    <property type="project" value="UniProtKB-KW"/>
</dbReference>
<dbReference type="InterPro" id="IPR036397">
    <property type="entry name" value="RNaseH_sf"/>
</dbReference>
<dbReference type="PROSITE" id="PS50876">
    <property type="entry name" value="ZF_INTEGRASE"/>
    <property type="match status" value="1"/>
</dbReference>
<reference evidence="12 13" key="1">
    <citation type="submission" date="2019-09" db="EMBL/GenBank/DDBJ databases">
        <title>Bird 10,000 Genomes (B10K) Project - Family phase.</title>
        <authorList>
            <person name="Zhang G."/>
        </authorList>
    </citation>
    <scope>NUCLEOTIDE SEQUENCE [LARGE SCALE GENOMIC DNA]</scope>
    <source>
        <strain evidence="12">B10K-DU-001-48</strain>
        <tissue evidence="12">Muscle</tissue>
    </source>
</reference>
<evidence type="ECO:0000259" key="10">
    <source>
        <dbReference type="PROSITE" id="PS50876"/>
    </source>
</evidence>
<protein>
    <recommendedName>
        <fullName evidence="1">RNA-directed DNA polymerase</fullName>
        <ecNumber evidence="1">2.7.7.49</ecNumber>
    </recommendedName>
</protein>
<keyword evidence="13" id="KW-1185">Reference proteome</keyword>
<dbReference type="PANTHER" id="PTHR41694:SF3">
    <property type="entry name" value="RNA-DIRECTED DNA POLYMERASE-RELATED"/>
    <property type="match status" value="1"/>
</dbReference>
<dbReference type="Pfam" id="PF02022">
    <property type="entry name" value="Integrase_Zn"/>
    <property type="match status" value="1"/>
</dbReference>
<evidence type="ECO:0000256" key="2">
    <source>
        <dbReference type="ARBA" id="ARBA00022679"/>
    </source>
</evidence>
<accession>A0A7L0AAU6</accession>
<evidence type="ECO:0000256" key="6">
    <source>
        <dbReference type="ARBA" id="ARBA00022759"/>
    </source>
</evidence>
<keyword evidence="6" id="KW-0255">Endonuclease</keyword>
<keyword evidence="7" id="KW-0378">Hydrolase</keyword>
<dbReference type="SUPFAM" id="SSF53098">
    <property type="entry name" value="Ribonuclease H-like"/>
    <property type="match status" value="1"/>
</dbReference>
<dbReference type="SUPFAM" id="SSF46919">
    <property type="entry name" value="N-terminal Zn binding domain of HIV integrase"/>
    <property type="match status" value="1"/>
</dbReference>
<dbReference type="AlphaFoldDB" id="A0A7L0AAU6"/>
<evidence type="ECO:0000256" key="1">
    <source>
        <dbReference type="ARBA" id="ARBA00012493"/>
    </source>
</evidence>
<dbReference type="GO" id="GO:0015074">
    <property type="term" value="P:DNA integration"/>
    <property type="evidence" value="ECO:0007669"/>
    <property type="project" value="InterPro"/>
</dbReference>
<proteinExistence type="predicted"/>
<dbReference type="PANTHER" id="PTHR41694">
    <property type="entry name" value="ENDOGENOUS RETROVIRUS GROUP K MEMBER POL PROTEIN"/>
    <property type="match status" value="1"/>
</dbReference>
<dbReference type="GO" id="GO:0016787">
    <property type="term" value="F:hydrolase activity"/>
    <property type="evidence" value="ECO:0007669"/>
    <property type="project" value="UniProtKB-KW"/>
</dbReference>
<evidence type="ECO:0000256" key="9">
    <source>
        <dbReference type="PROSITE-ProRule" id="PRU00450"/>
    </source>
</evidence>